<feature type="transmembrane region" description="Helical" evidence="10">
    <location>
        <begin position="221"/>
        <end position="242"/>
    </location>
</feature>
<dbReference type="PANTHER" id="PTHR10778:SF8">
    <property type="entry name" value="ADENOSINE 3'-PHOSPHO 5'-PHOSPHOSULFATE TRANSPORTER 2"/>
    <property type="match status" value="1"/>
</dbReference>
<evidence type="ECO:0000256" key="4">
    <source>
        <dbReference type="ARBA" id="ARBA00022692"/>
    </source>
</evidence>
<comment type="subcellular location">
    <subcellularLocation>
        <location evidence="1">Golgi apparatus membrane</location>
        <topology evidence="1">Multi-pass membrane protein</topology>
    </subcellularLocation>
</comment>
<evidence type="ECO:0000256" key="9">
    <source>
        <dbReference type="ARBA" id="ARBA00042729"/>
    </source>
</evidence>
<feature type="transmembrane region" description="Helical" evidence="10">
    <location>
        <begin position="132"/>
        <end position="149"/>
    </location>
</feature>
<dbReference type="Proteomes" id="UP001152798">
    <property type="component" value="Chromosome 3"/>
</dbReference>
<evidence type="ECO:0000256" key="5">
    <source>
        <dbReference type="ARBA" id="ARBA00022989"/>
    </source>
</evidence>
<dbReference type="Pfam" id="PF08449">
    <property type="entry name" value="UAA"/>
    <property type="match status" value="1"/>
</dbReference>
<dbReference type="GO" id="GO:0005789">
    <property type="term" value="C:endoplasmic reticulum membrane"/>
    <property type="evidence" value="ECO:0007669"/>
    <property type="project" value="TreeGrafter"/>
</dbReference>
<keyword evidence="12" id="KW-1185">Reference proteome</keyword>
<name>A0A9P0EH67_NEZVI</name>
<sequence>METRINLGDPNNGQNLVTVQKKQTVEVLYVDITNYNPKVQFIICCSAVFVIFLLYGYLQELIFTLDGFKPYGWYLTLVQFILYSIFSCIECTITKTERRIPLKAYIFLAMLTLGTMGFSNSSLAYLNYPTQVIFKCCKLIPVMIGSIVIQHKRYNIIDFSAAISMCIGLSLFTLADSQLSPNFNIFGVIMISSALVCDALIGNYQEKWMKKYNASNREVILFSYSLGFLYLFVIMLFSGSLWSGIVFCYDKPHIYGYAFLFSTTGYLGVQVVLSLVRTCGALTAVTVTTSRKALSIVISFIFFAKPFTIQYFWAGLLVIFGIYLNLLSKNQKNLCKSNFFHNIVRRFTPKSHLKSFTTTV</sequence>
<evidence type="ECO:0000313" key="12">
    <source>
        <dbReference type="Proteomes" id="UP001152798"/>
    </source>
</evidence>
<feature type="transmembrane region" description="Helical" evidence="10">
    <location>
        <begin position="181"/>
        <end position="201"/>
    </location>
</feature>
<dbReference type="GO" id="GO:0046964">
    <property type="term" value="F:3'-phosphoadenosine 5'-phosphosulfate transmembrane transporter activity"/>
    <property type="evidence" value="ECO:0007669"/>
    <property type="project" value="TreeGrafter"/>
</dbReference>
<reference evidence="11" key="1">
    <citation type="submission" date="2022-01" db="EMBL/GenBank/DDBJ databases">
        <authorList>
            <person name="King R."/>
        </authorList>
    </citation>
    <scope>NUCLEOTIDE SEQUENCE</scope>
</reference>
<organism evidence="11 12">
    <name type="scientific">Nezara viridula</name>
    <name type="common">Southern green stink bug</name>
    <name type="synonym">Cimex viridulus</name>
    <dbReference type="NCBI Taxonomy" id="85310"/>
    <lineage>
        <taxon>Eukaryota</taxon>
        <taxon>Metazoa</taxon>
        <taxon>Ecdysozoa</taxon>
        <taxon>Arthropoda</taxon>
        <taxon>Hexapoda</taxon>
        <taxon>Insecta</taxon>
        <taxon>Pterygota</taxon>
        <taxon>Neoptera</taxon>
        <taxon>Paraneoptera</taxon>
        <taxon>Hemiptera</taxon>
        <taxon>Heteroptera</taxon>
        <taxon>Panheteroptera</taxon>
        <taxon>Pentatomomorpha</taxon>
        <taxon>Pentatomoidea</taxon>
        <taxon>Pentatomidae</taxon>
        <taxon>Pentatominae</taxon>
        <taxon>Nezara</taxon>
    </lineage>
</organism>
<evidence type="ECO:0000256" key="1">
    <source>
        <dbReference type="ARBA" id="ARBA00004653"/>
    </source>
</evidence>
<keyword evidence="4 10" id="KW-0812">Transmembrane</keyword>
<keyword evidence="5 10" id="KW-1133">Transmembrane helix</keyword>
<evidence type="ECO:0000256" key="2">
    <source>
        <dbReference type="ARBA" id="ARBA00010694"/>
    </source>
</evidence>
<protein>
    <recommendedName>
        <fullName evidence="7">Adenosine 3'-phospho 5'-phosphosulfate transporter 2</fullName>
    </recommendedName>
    <alternativeName>
        <fullName evidence="8">PAPS transporter 2</fullName>
    </alternativeName>
    <alternativeName>
        <fullName evidence="9">Solute carrier family 35 member B3 homolog</fullName>
    </alternativeName>
</protein>
<dbReference type="GO" id="GO:0000139">
    <property type="term" value="C:Golgi membrane"/>
    <property type="evidence" value="ECO:0007669"/>
    <property type="project" value="UniProtKB-SubCell"/>
</dbReference>
<gene>
    <name evidence="11" type="ORF">NEZAVI_LOCUS5557</name>
</gene>
<dbReference type="EMBL" id="OV725079">
    <property type="protein sequence ID" value="CAH1395247.1"/>
    <property type="molecule type" value="Genomic_DNA"/>
</dbReference>
<feature type="transmembrane region" description="Helical" evidence="10">
    <location>
        <begin position="282"/>
        <end position="303"/>
    </location>
</feature>
<keyword evidence="6 10" id="KW-0472">Membrane</keyword>
<proteinExistence type="inferred from homology"/>
<feature type="transmembrane region" description="Helical" evidence="10">
    <location>
        <begin position="105"/>
        <end position="126"/>
    </location>
</feature>
<evidence type="ECO:0000256" key="6">
    <source>
        <dbReference type="ARBA" id="ARBA00023136"/>
    </source>
</evidence>
<evidence type="ECO:0000313" key="11">
    <source>
        <dbReference type="EMBL" id="CAH1395247.1"/>
    </source>
</evidence>
<evidence type="ECO:0000256" key="3">
    <source>
        <dbReference type="ARBA" id="ARBA00022448"/>
    </source>
</evidence>
<evidence type="ECO:0000256" key="7">
    <source>
        <dbReference type="ARBA" id="ARBA00039669"/>
    </source>
</evidence>
<dbReference type="InterPro" id="IPR013657">
    <property type="entry name" value="SCL35B1-4/HUT1"/>
</dbReference>
<feature type="transmembrane region" description="Helical" evidence="10">
    <location>
        <begin position="39"/>
        <end position="59"/>
    </location>
</feature>
<comment type="similarity">
    <text evidence="2">Belongs to the nucleotide-sugar transporter family. SLC35B subfamily.</text>
</comment>
<feature type="transmembrane region" description="Helical" evidence="10">
    <location>
        <begin position="156"/>
        <end position="175"/>
    </location>
</feature>
<feature type="transmembrane region" description="Helical" evidence="10">
    <location>
        <begin position="254"/>
        <end position="275"/>
    </location>
</feature>
<feature type="transmembrane region" description="Helical" evidence="10">
    <location>
        <begin position="71"/>
        <end position="93"/>
    </location>
</feature>
<dbReference type="AlphaFoldDB" id="A0A9P0EH67"/>
<dbReference type="PANTHER" id="PTHR10778">
    <property type="entry name" value="SOLUTE CARRIER FAMILY 35 MEMBER B"/>
    <property type="match status" value="1"/>
</dbReference>
<accession>A0A9P0EH67</accession>
<dbReference type="OrthoDB" id="438495at2759"/>
<evidence type="ECO:0000256" key="8">
    <source>
        <dbReference type="ARBA" id="ARBA00041866"/>
    </source>
</evidence>
<keyword evidence="3" id="KW-0813">Transport</keyword>
<feature type="transmembrane region" description="Helical" evidence="10">
    <location>
        <begin position="309"/>
        <end position="327"/>
    </location>
</feature>
<evidence type="ECO:0000256" key="10">
    <source>
        <dbReference type="SAM" id="Phobius"/>
    </source>
</evidence>